<evidence type="ECO:0000313" key="1">
    <source>
        <dbReference type="EMBL" id="KAJ8679971.1"/>
    </source>
</evidence>
<keyword evidence="2" id="KW-1185">Reference proteome</keyword>
<evidence type="ECO:0000313" key="2">
    <source>
        <dbReference type="Proteomes" id="UP001239111"/>
    </source>
</evidence>
<proteinExistence type="predicted"/>
<dbReference type="Proteomes" id="UP001239111">
    <property type="component" value="Chromosome 2"/>
</dbReference>
<accession>A0ACC2P951</accession>
<organism evidence="1 2">
    <name type="scientific">Eretmocerus hayati</name>
    <dbReference type="NCBI Taxonomy" id="131215"/>
    <lineage>
        <taxon>Eukaryota</taxon>
        <taxon>Metazoa</taxon>
        <taxon>Ecdysozoa</taxon>
        <taxon>Arthropoda</taxon>
        <taxon>Hexapoda</taxon>
        <taxon>Insecta</taxon>
        <taxon>Pterygota</taxon>
        <taxon>Neoptera</taxon>
        <taxon>Endopterygota</taxon>
        <taxon>Hymenoptera</taxon>
        <taxon>Apocrita</taxon>
        <taxon>Proctotrupomorpha</taxon>
        <taxon>Chalcidoidea</taxon>
        <taxon>Aphelinidae</taxon>
        <taxon>Aphelininae</taxon>
        <taxon>Eretmocerus</taxon>
    </lineage>
</organism>
<sequence>MRGSQNVSTTERMSLAVPIKDPNSDIGIPMQQQRKSHRAPSIAPSTKLRVSDSRALVTRPSTVTRGRPSTDATRKPSSIESRYPRQSHHHSKTMRDQVTAALQGHSKGGTTGGNLLARRDRLRVFDAGEDVTPRSLVHPHFGHVEERRTAFDALGRLASGSRNASFSAIGGGAGMGSRSQRPSLITLSSSFGSQLSIDDVLQAAAGRADSLASGSVHALLLHPKPAPHEDGDAPSQYHLPRMASREVFSPDARVTITLRETETLFLFELPQLTAAADTEEGRLVMEENERYTAMMGGAGRKSVDAEAQTPQLYTKTRSTLVERHECNNAATFVNNWVMYDDLNQMSQFDDGMPKSSGLGAGEPMQQRLDEKRNRLILPQRQKQQQGLASRGTNTSNERHLMLEDGSTGNEEDEVAALGRKQGYEDASRMALRVLASKRFEEAHKRFAGLLKEDPRDPDLTLTYSLELLWRHAIPATRDRPVSCFRWNPVNASLIAVGYTAPNADSASNSNDEGPAPAQGLVLIWCAKNPSEPDRLFEFNSPVSDLDWSSSKPNYLGIGFYDGMVRIVDVSKKKLSIVRQSERKTSPSYEPHWQVQWWPVETDSLDARYLPEYLYTSNQDGRVCYYPAIEEFPSREIMRVMRVEGKIPGVTRSNQCPSSEVPLSRSPGVLLLRRHPSQPGLYLLGTDEGCVLRCSTSQPHGHLGSFLAHDGPIYSLEFSPFCDKVLLSCGADWCSRVWADGLDEPLLVFGTSMTCVAAAAWSPVNSTIFASAVGNEICIWDLSRKTRRPASVLRLTTQSTNSSKTSTLASTPSSSRFTKLEFSRGGEQLVAADDSGNVYVYALSGMPLPPLDQRGSLMRALRNSLGTRPEIIDRLIKLGPPFNELEINADALSAG</sequence>
<comment type="caution">
    <text evidence="1">The sequence shown here is derived from an EMBL/GenBank/DDBJ whole genome shotgun (WGS) entry which is preliminary data.</text>
</comment>
<reference evidence="1" key="1">
    <citation type="submission" date="2023-04" db="EMBL/GenBank/DDBJ databases">
        <title>A chromosome-level genome assembly of the parasitoid wasp Eretmocerus hayati.</title>
        <authorList>
            <person name="Zhong Y."/>
            <person name="Liu S."/>
            <person name="Liu Y."/>
        </authorList>
    </citation>
    <scope>NUCLEOTIDE SEQUENCE</scope>
    <source>
        <strain evidence="1">ZJU_SS_LIU_2023</strain>
    </source>
</reference>
<name>A0ACC2P951_9HYME</name>
<gene>
    <name evidence="1" type="ORF">QAD02_015758</name>
</gene>
<dbReference type="EMBL" id="CM056742">
    <property type="protein sequence ID" value="KAJ8679971.1"/>
    <property type="molecule type" value="Genomic_DNA"/>
</dbReference>
<protein>
    <submittedName>
        <fullName evidence="1">Uncharacterized protein</fullName>
    </submittedName>
</protein>